<keyword evidence="8 9" id="KW-0119">Carbohydrate metabolism</keyword>
<dbReference type="AlphaFoldDB" id="A0A2A9NNZ7"/>
<feature type="binding site" evidence="9">
    <location>
        <position position="267"/>
    </location>
    <ligand>
        <name>K(+)</name>
        <dbReference type="ChEBI" id="CHEBI:29103"/>
    </ligand>
</feature>
<feature type="binding site" evidence="9">
    <location>
        <position position="316"/>
    </location>
    <ligand>
        <name>K(+)</name>
        <dbReference type="ChEBI" id="CHEBI:29103"/>
    </ligand>
</feature>
<dbReference type="UniPathway" id="UPA00916">
    <property type="reaction ID" value="UER00889"/>
</dbReference>
<dbReference type="STRING" id="703135.A0A2A9NNZ7"/>
<comment type="subcellular location">
    <subcellularLocation>
        <location evidence="9">Cytoplasm</location>
    </subcellularLocation>
    <subcellularLocation>
        <location evidence="9">Nucleus</location>
    </subcellularLocation>
</comment>
<keyword evidence="7 9" id="KW-0630">Potassium</keyword>
<sequence>MALPSQTPCRCIVRGSINSDEYFYVTTISRPGETISSKGYQRRIGGKGANQAVAIARAGGNVDFYGAIGHDGVWIKEEMKNLGMNIQGLITSDDPTGRALIQVADNGENSIVLHPGANHSQLHEELFESDKQILPVVTHLLLQNEIHMRSNLYALDHAHGAISIMNPSPLPAASEIIKFPWHKIDWLVVNEGEAEDLLKSINGQVTSTWSSTEEMLRGLFALPPFQKTNIVCTLGAQGVLAAVRVNSAASIIFVPAAKLQNPVLDTTGAGDCFTGYFVRGLMAFGPDSWVGRGMTVLDVENILKTCVQAAGISVERSGTIDSIPFEDEVKERMK</sequence>
<evidence type="ECO:0000256" key="9">
    <source>
        <dbReference type="HAMAP-Rule" id="MF_03215"/>
    </source>
</evidence>
<comment type="similarity">
    <text evidence="9">Belongs to the carbohydrate kinase PfkB family. Ribokinase subfamily.</text>
</comment>
<comment type="function">
    <text evidence="9">Catalyzes the phosphorylation of ribose at O-5 in a reaction requiring ATP and magnesium. The resulting D-ribose-5-phosphate can then be used either for sythesis of nucleotides, histidine, and tryptophan, or as a component of the pentose phosphate pathway.</text>
</comment>
<feature type="binding site" evidence="9">
    <location>
        <begin position="233"/>
        <end position="238"/>
    </location>
    <ligand>
        <name>ATP</name>
        <dbReference type="ChEBI" id="CHEBI:30616"/>
    </ligand>
</feature>
<name>A0A2A9NNZ7_9AGAR</name>
<dbReference type="Pfam" id="PF00294">
    <property type="entry name" value="PfkB"/>
    <property type="match status" value="1"/>
</dbReference>
<evidence type="ECO:0000259" key="10">
    <source>
        <dbReference type="Pfam" id="PF00294"/>
    </source>
</evidence>
<evidence type="ECO:0000313" key="12">
    <source>
        <dbReference type="Proteomes" id="UP000242287"/>
    </source>
</evidence>
<keyword evidence="2 9" id="KW-0479">Metal-binding</keyword>
<protein>
    <recommendedName>
        <fullName evidence="9">Ribokinase</fullName>
        <shortName evidence="9">RK</shortName>
        <ecNumber evidence="9">2.7.1.15</ecNumber>
    </recommendedName>
</protein>
<keyword evidence="3 9" id="KW-0547">Nucleotide-binding</keyword>
<feature type="binding site" evidence="9">
    <location>
        <position position="265"/>
    </location>
    <ligand>
        <name>K(+)</name>
        <dbReference type="ChEBI" id="CHEBI:29103"/>
    </ligand>
</feature>
<evidence type="ECO:0000256" key="1">
    <source>
        <dbReference type="ARBA" id="ARBA00022679"/>
    </source>
</evidence>
<gene>
    <name evidence="11" type="ORF">AMATHDRAFT_76200</name>
</gene>
<keyword evidence="9" id="KW-0963">Cytoplasm</keyword>
<dbReference type="HAMAP" id="MF_01987">
    <property type="entry name" value="Ribokinase"/>
    <property type="match status" value="1"/>
</dbReference>
<evidence type="ECO:0000256" key="5">
    <source>
        <dbReference type="ARBA" id="ARBA00022840"/>
    </source>
</evidence>
<feature type="binding site" evidence="9">
    <location>
        <position position="318"/>
    </location>
    <ligand>
        <name>K(+)</name>
        <dbReference type="ChEBI" id="CHEBI:29103"/>
    </ligand>
</feature>
<evidence type="ECO:0000256" key="8">
    <source>
        <dbReference type="ARBA" id="ARBA00023277"/>
    </source>
</evidence>
<dbReference type="GO" id="GO:0005634">
    <property type="term" value="C:nucleus"/>
    <property type="evidence" value="ECO:0007669"/>
    <property type="project" value="UniProtKB-SubCell"/>
</dbReference>
<feature type="binding site" evidence="9">
    <location>
        <position position="271"/>
    </location>
    <ligand>
        <name>substrate</name>
    </ligand>
</feature>
<organism evidence="11 12">
    <name type="scientific">Amanita thiersii Skay4041</name>
    <dbReference type="NCBI Taxonomy" id="703135"/>
    <lineage>
        <taxon>Eukaryota</taxon>
        <taxon>Fungi</taxon>
        <taxon>Dikarya</taxon>
        <taxon>Basidiomycota</taxon>
        <taxon>Agaricomycotina</taxon>
        <taxon>Agaricomycetes</taxon>
        <taxon>Agaricomycetidae</taxon>
        <taxon>Agaricales</taxon>
        <taxon>Pluteineae</taxon>
        <taxon>Amanitaceae</taxon>
        <taxon>Amanita</taxon>
    </lineage>
</organism>
<keyword evidence="5 9" id="KW-0067">ATP-binding</keyword>
<comment type="caution">
    <text evidence="9">Lacks conserved residue(s) required for the propagation of feature annotation.</text>
</comment>
<dbReference type="GO" id="GO:0005524">
    <property type="term" value="F:ATP binding"/>
    <property type="evidence" value="ECO:0007669"/>
    <property type="project" value="UniProtKB-UniRule"/>
</dbReference>
<keyword evidence="12" id="KW-1185">Reference proteome</keyword>
<comment type="cofactor">
    <cofactor evidence="9">
        <name>Mg(2+)</name>
        <dbReference type="ChEBI" id="CHEBI:18420"/>
    </cofactor>
    <text evidence="9">Requires a divalent cation, most likely magnesium in vivo, as an electrophilic catalyst to aid phosphoryl group transfer. It is the chelate of the metal and the nucleotide that is the actual substrate.</text>
</comment>
<dbReference type="InterPro" id="IPR011877">
    <property type="entry name" value="Ribokinase"/>
</dbReference>
<dbReference type="CDD" id="cd01174">
    <property type="entry name" value="ribokinase"/>
    <property type="match status" value="1"/>
</dbReference>
<dbReference type="GO" id="GO:0019303">
    <property type="term" value="P:D-ribose catabolic process"/>
    <property type="evidence" value="ECO:0007669"/>
    <property type="project" value="UniProtKB-UniRule"/>
</dbReference>
<feature type="binding site" evidence="9">
    <location>
        <begin position="270"/>
        <end position="271"/>
    </location>
    <ligand>
        <name>ATP</name>
        <dbReference type="ChEBI" id="CHEBI:30616"/>
    </ligand>
</feature>
<dbReference type="PANTHER" id="PTHR10584">
    <property type="entry name" value="SUGAR KINASE"/>
    <property type="match status" value="1"/>
</dbReference>
<dbReference type="GO" id="GO:0005737">
    <property type="term" value="C:cytoplasm"/>
    <property type="evidence" value="ECO:0007669"/>
    <property type="project" value="UniProtKB-SubCell"/>
</dbReference>
<dbReference type="EC" id="2.7.1.15" evidence="9"/>
<dbReference type="Gene3D" id="3.40.1190.20">
    <property type="match status" value="1"/>
</dbReference>
<dbReference type="SUPFAM" id="SSF53613">
    <property type="entry name" value="Ribokinase-like"/>
    <property type="match status" value="1"/>
</dbReference>
<comment type="catalytic activity">
    <reaction evidence="9">
        <text>D-ribose + ATP = D-ribose 5-phosphate + ADP + H(+)</text>
        <dbReference type="Rhea" id="RHEA:13697"/>
        <dbReference type="ChEBI" id="CHEBI:15378"/>
        <dbReference type="ChEBI" id="CHEBI:30616"/>
        <dbReference type="ChEBI" id="CHEBI:47013"/>
        <dbReference type="ChEBI" id="CHEBI:78346"/>
        <dbReference type="ChEBI" id="CHEBI:456216"/>
        <dbReference type="EC" id="2.7.1.15"/>
    </reaction>
</comment>
<evidence type="ECO:0000256" key="3">
    <source>
        <dbReference type="ARBA" id="ARBA00022741"/>
    </source>
</evidence>
<dbReference type="InterPro" id="IPR029056">
    <property type="entry name" value="Ribokinase-like"/>
</dbReference>
<accession>A0A2A9NNZ7</accession>
<reference evidence="11 12" key="1">
    <citation type="submission" date="2014-02" db="EMBL/GenBank/DDBJ databases">
        <title>Transposable element dynamics among asymbiotic and ectomycorrhizal Amanita fungi.</title>
        <authorList>
            <consortium name="DOE Joint Genome Institute"/>
            <person name="Hess J."/>
            <person name="Skrede I."/>
            <person name="Wolfe B."/>
            <person name="LaButti K."/>
            <person name="Ohm R.A."/>
            <person name="Grigoriev I.V."/>
            <person name="Pringle A."/>
        </authorList>
    </citation>
    <scope>NUCLEOTIDE SEQUENCE [LARGE SCALE GENOMIC DNA]</scope>
    <source>
        <strain evidence="11 12">SKay4041</strain>
    </source>
</reference>
<feature type="active site" description="Proton acceptor" evidence="9">
    <location>
        <position position="271"/>
    </location>
</feature>
<comment type="pathway">
    <text evidence="9">Carbohydrate metabolism; D-ribose degradation; D-ribose 5-phosphate from beta-D-ribopyranose: step 2/2.</text>
</comment>
<keyword evidence="4 9" id="KW-0418">Kinase</keyword>
<dbReference type="PANTHER" id="PTHR10584:SF166">
    <property type="entry name" value="RIBOKINASE"/>
    <property type="match status" value="1"/>
</dbReference>
<dbReference type="GO" id="GO:0046872">
    <property type="term" value="F:metal ion binding"/>
    <property type="evidence" value="ECO:0007669"/>
    <property type="project" value="UniProtKB-KW"/>
</dbReference>
<dbReference type="InterPro" id="IPR002139">
    <property type="entry name" value="Ribo/fructo_kinase"/>
</dbReference>
<keyword evidence="9" id="KW-0539">Nucleus</keyword>
<evidence type="ECO:0000313" key="11">
    <source>
        <dbReference type="EMBL" id="PFH49393.1"/>
    </source>
</evidence>
<evidence type="ECO:0000256" key="2">
    <source>
        <dbReference type="ARBA" id="ARBA00022723"/>
    </source>
</evidence>
<evidence type="ECO:0000256" key="4">
    <source>
        <dbReference type="ARBA" id="ARBA00022777"/>
    </source>
</evidence>
<feature type="binding site" evidence="9">
    <location>
        <position position="145"/>
    </location>
    <ligand>
        <name>substrate</name>
    </ligand>
</feature>
<dbReference type="PRINTS" id="PR00990">
    <property type="entry name" value="RIBOKINASE"/>
</dbReference>
<evidence type="ECO:0000256" key="7">
    <source>
        <dbReference type="ARBA" id="ARBA00022958"/>
    </source>
</evidence>
<dbReference type="InterPro" id="IPR011611">
    <property type="entry name" value="PfkB_dom"/>
</dbReference>
<feature type="binding site" evidence="9">
    <location>
        <begin position="18"/>
        <end position="20"/>
    </location>
    <ligand>
        <name>substrate</name>
    </ligand>
</feature>
<evidence type="ECO:0000256" key="6">
    <source>
        <dbReference type="ARBA" id="ARBA00022842"/>
    </source>
</evidence>
<keyword evidence="1 9" id="KW-0808">Transferase</keyword>
<feature type="binding site" evidence="9">
    <location>
        <position position="313"/>
    </location>
    <ligand>
        <name>K(+)</name>
        <dbReference type="ChEBI" id="CHEBI:29103"/>
    </ligand>
</feature>
<feature type="binding site" evidence="9">
    <location>
        <position position="190"/>
    </location>
    <ligand>
        <name>ATP</name>
        <dbReference type="ChEBI" id="CHEBI:30616"/>
    </ligand>
</feature>
<proteinExistence type="inferred from homology"/>
<feature type="binding site" evidence="9">
    <location>
        <position position="322"/>
    </location>
    <ligand>
        <name>K(+)</name>
        <dbReference type="ChEBI" id="CHEBI:29103"/>
    </ligand>
</feature>
<dbReference type="Proteomes" id="UP000242287">
    <property type="component" value="Unassembled WGS sequence"/>
</dbReference>
<dbReference type="EMBL" id="KZ302030">
    <property type="protein sequence ID" value="PFH49393.1"/>
    <property type="molecule type" value="Genomic_DNA"/>
</dbReference>
<keyword evidence="6 9" id="KW-0460">Magnesium</keyword>
<feature type="domain" description="Carbohydrate kinase PfkB" evidence="10">
    <location>
        <begin position="13"/>
        <end position="324"/>
    </location>
</feature>
<comment type="subunit">
    <text evidence="9">Homodimer.</text>
</comment>
<comment type="activity regulation">
    <text evidence="9">Activated by a monovalent cation that binds near, but not in, the active site. The most likely occupant of the site in vivo is potassium. Ion binding induces a conformational change that may alter substrate affinity.</text>
</comment>
<dbReference type="GO" id="GO:0004747">
    <property type="term" value="F:ribokinase activity"/>
    <property type="evidence" value="ECO:0007669"/>
    <property type="project" value="UniProtKB-UniRule"/>
</dbReference>
<feature type="binding site" evidence="9">
    <location>
        <begin position="46"/>
        <end position="50"/>
    </location>
    <ligand>
        <name>substrate</name>
    </ligand>
</feature>
<dbReference type="OrthoDB" id="415590at2759"/>